<evidence type="ECO:0000313" key="2">
    <source>
        <dbReference type="EMBL" id="RLN39047.1"/>
    </source>
</evidence>
<proteinExistence type="predicted"/>
<sequence>MTKKSDHGRSKSAKEAWTEQQFIRVPSSCDCEEEDVEESDVPVDVPQQDEAQKAGYQGTKRLQAEEEHEALAQSSAPRMQQPCRVIQRTAADCFAAAASGAGDEDGLPCYMQLYQVSYGVKREAFGPIYLVT</sequence>
<dbReference type="EMBL" id="PQIB02000001">
    <property type="protein sequence ID" value="RLN39047.1"/>
    <property type="molecule type" value="Genomic_DNA"/>
</dbReference>
<gene>
    <name evidence="2" type="ORF">C2845_PM01G45330</name>
</gene>
<dbReference type="AlphaFoldDB" id="A0A3L6TFF6"/>
<reference evidence="3" key="1">
    <citation type="journal article" date="2019" name="Nat. Commun.">
        <title>The genome of broomcorn millet.</title>
        <authorList>
            <person name="Zou C."/>
            <person name="Miki D."/>
            <person name="Li D."/>
            <person name="Tang Q."/>
            <person name="Xiao L."/>
            <person name="Rajput S."/>
            <person name="Deng P."/>
            <person name="Jia W."/>
            <person name="Huang R."/>
            <person name="Zhang M."/>
            <person name="Sun Y."/>
            <person name="Hu J."/>
            <person name="Fu X."/>
            <person name="Schnable P.S."/>
            <person name="Li F."/>
            <person name="Zhang H."/>
            <person name="Feng B."/>
            <person name="Zhu X."/>
            <person name="Liu R."/>
            <person name="Schnable J.C."/>
            <person name="Zhu J.-K."/>
            <person name="Zhang H."/>
        </authorList>
    </citation>
    <scope>NUCLEOTIDE SEQUENCE [LARGE SCALE GENOMIC DNA]</scope>
</reference>
<comment type="caution">
    <text evidence="2">The sequence shown here is derived from an EMBL/GenBank/DDBJ whole genome shotgun (WGS) entry which is preliminary data.</text>
</comment>
<evidence type="ECO:0000256" key="1">
    <source>
        <dbReference type="SAM" id="MobiDB-lite"/>
    </source>
</evidence>
<protein>
    <submittedName>
        <fullName evidence="2">Uncharacterized protein</fullName>
    </submittedName>
</protein>
<evidence type="ECO:0000313" key="3">
    <source>
        <dbReference type="Proteomes" id="UP000275267"/>
    </source>
</evidence>
<accession>A0A3L6TFF6</accession>
<organism evidence="2 3">
    <name type="scientific">Panicum miliaceum</name>
    <name type="common">Proso millet</name>
    <name type="synonym">Broomcorn millet</name>
    <dbReference type="NCBI Taxonomy" id="4540"/>
    <lineage>
        <taxon>Eukaryota</taxon>
        <taxon>Viridiplantae</taxon>
        <taxon>Streptophyta</taxon>
        <taxon>Embryophyta</taxon>
        <taxon>Tracheophyta</taxon>
        <taxon>Spermatophyta</taxon>
        <taxon>Magnoliopsida</taxon>
        <taxon>Liliopsida</taxon>
        <taxon>Poales</taxon>
        <taxon>Poaceae</taxon>
        <taxon>PACMAD clade</taxon>
        <taxon>Panicoideae</taxon>
        <taxon>Panicodae</taxon>
        <taxon>Paniceae</taxon>
        <taxon>Panicinae</taxon>
        <taxon>Panicum</taxon>
        <taxon>Panicum sect. Panicum</taxon>
    </lineage>
</organism>
<keyword evidence="3" id="KW-1185">Reference proteome</keyword>
<feature type="compositionally biased region" description="Acidic residues" evidence="1">
    <location>
        <begin position="30"/>
        <end position="41"/>
    </location>
</feature>
<feature type="region of interest" description="Disordered" evidence="1">
    <location>
        <begin position="28"/>
        <end position="79"/>
    </location>
</feature>
<dbReference type="Proteomes" id="UP000275267">
    <property type="component" value="Unassembled WGS sequence"/>
</dbReference>
<name>A0A3L6TFF6_PANMI</name>